<dbReference type="EMBL" id="JABBFZ010000021">
    <property type="protein sequence ID" value="NML34370.1"/>
    <property type="molecule type" value="Genomic_DNA"/>
</dbReference>
<reference evidence="1 2" key="1">
    <citation type="submission" date="2020-04" db="EMBL/GenBank/DDBJ databases">
        <title>Paraburkholderia sp. G-4-1-8 isolated from soil.</title>
        <authorList>
            <person name="Dahal R.H."/>
        </authorList>
    </citation>
    <scope>NUCLEOTIDE SEQUENCE [LARGE SCALE GENOMIC DNA]</scope>
    <source>
        <strain evidence="1 2">G-4-1-8</strain>
    </source>
</reference>
<name>A0A7Y0FFS3_9BURK</name>
<sequence>MLAPRGWKCVGLYGSNGSTLFVVPGDPHQLALSQNSRIKGQGIQLSTSYGNTSGRFEAAKIAARLFPNRQAFVDAVANEGLLPKDEFRNGPFPRDRVQHLGPDQVAFETPANEDGLGTMSRLVKSQDPIQGIAKMNGSNDATLLVMRLNPTLRDLAPTILRSPLP</sequence>
<protein>
    <submittedName>
        <fullName evidence="1">Uncharacterized protein</fullName>
    </submittedName>
</protein>
<evidence type="ECO:0000313" key="2">
    <source>
        <dbReference type="Proteomes" id="UP000583127"/>
    </source>
</evidence>
<dbReference type="RefSeq" id="WP_169500560.1">
    <property type="nucleotide sequence ID" value="NZ_JABBFZ010000021.1"/>
</dbReference>
<evidence type="ECO:0000313" key="1">
    <source>
        <dbReference type="EMBL" id="NML34370.1"/>
    </source>
</evidence>
<accession>A0A7Y0FFS3</accession>
<dbReference type="Proteomes" id="UP000583127">
    <property type="component" value="Unassembled WGS sequence"/>
</dbReference>
<gene>
    <name evidence="1" type="ORF">HHL14_26505</name>
</gene>
<comment type="caution">
    <text evidence="1">The sequence shown here is derived from an EMBL/GenBank/DDBJ whole genome shotgun (WGS) entry which is preliminary data.</text>
</comment>
<keyword evidence="2" id="KW-1185">Reference proteome</keyword>
<dbReference type="AlphaFoldDB" id="A0A7Y0FFS3"/>
<proteinExistence type="predicted"/>
<organism evidence="1 2">
    <name type="scientific">Paraburkholderia antibiotica</name>
    <dbReference type="NCBI Taxonomy" id="2728839"/>
    <lineage>
        <taxon>Bacteria</taxon>
        <taxon>Pseudomonadati</taxon>
        <taxon>Pseudomonadota</taxon>
        <taxon>Betaproteobacteria</taxon>
        <taxon>Burkholderiales</taxon>
        <taxon>Burkholderiaceae</taxon>
        <taxon>Paraburkholderia</taxon>
    </lineage>
</organism>